<organism evidence="3 4">
    <name type="scientific">Cytospora schulzeri</name>
    <dbReference type="NCBI Taxonomy" id="448051"/>
    <lineage>
        <taxon>Eukaryota</taxon>
        <taxon>Fungi</taxon>
        <taxon>Dikarya</taxon>
        <taxon>Ascomycota</taxon>
        <taxon>Pezizomycotina</taxon>
        <taxon>Sordariomycetes</taxon>
        <taxon>Sordariomycetidae</taxon>
        <taxon>Diaporthales</taxon>
        <taxon>Cytosporaceae</taxon>
        <taxon>Cytospora</taxon>
    </lineage>
</organism>
<evidence type="ECO:0000313" key="3">
    <source>
        <dbReference type="EMBL" id="ROV95706.1"/>
    </source>
</evidence>
<evidence type="ECO:0000259" key="2">
    <source>
        <dbReference type="Pfam" id="PF00248"/>
    </source>
</evidence>
<dbReference type="InterPro" id="IPR036812">
    <property type="entry name" value="NAD(P)_OxRdtase_dom_sf"/>
</dbReference>
<reference evidence="3 4" key="1">
    <citation type="submission" date="2015-09" db="EMBL/GenBank/DDBJ databases">
        <title>Host preference determinants of Valsa canker pathogens revealed by comparative genomics.</title>
        <authorList>
            <person name="Yin Z."/>
            <person name="Huang L."/>
        </authorList>
    </citation>
    <scope>NUCLEOTIDE SEQUENCE [LARGE SCALE GENOMIC DNA]</scope>
    <source>
        <strain evidence="3 4">03-1</strain>
    </source>
</reference>
<evidence type="ECO:0000313" key="4">
    <source>
        <dbReference type="Proteomes" id="UP000283895"/>
    </source>
</evidence>
<dbReference type="AlphaFoldDB" id="A0A423VXG2"/>
<keyword evidence="4" id="KW-1185">Reference proteome</keyword>
<accession>A0A423VXG2</accession>
<dbReference type="STRING" id="356882.A0A423VXG2"/>
<keyword evidence="1" id="KW-0560">Oxidoreductase</keyword>
<dbReference type="GO" id="GO:0016491">
    <property type="term" value="F:oxidoreductase activity"/>
    <property type="evidence" value="ECO:0007669"/>
    <property type="project" value="UniProtKB-KW"/>
</dbReference>
<dbReference type="Proteomes" id="UP000283895">
    <property type="component" value="Unassembled WGS sequence"/>
</dbReference>
<proteinExistence type="predicted"/>
<dbReference type="InterPro" id="IPR023210">
    <property type="entry name" value="NADP_OxRdtase_dom"/>
</dbReference>
<protein>
    <recommendedName>
        <fullName evidence="2">NADP-dependent oxidoreductase domain-containing protein</fullName>
    </recommendedName>
</protein>
<dbReference type="Pfam" id="PF00248">
    <property type="entry name" value="Aldo_ket_red"/>
    <property type="match status" value="1"/>
</dbReference>
<name>A0A423VXG2_9PEZI</name>
<dbReference type="OrthoDB" id="5239045at2759"/>
<gene>
    <name evidence="3" type="ORF">VMCG_07586</name>
</gene>
<feature type="domain" description="NADP-dependent oxidoreductase" evidence="2">
    <location>
        <begin position="12"/>
        <end position="75"/>
    </location>
</feature>
<comment type="caution">
    <text evidence="3">The sequence shown here is derived from an EMBL/GenBank/DDBJ whole genome shotgun (WGS) entry which is preliminary data.</text>
</comment>
<dbReference type="SUPFAM" id="SSF51430">
    <property type="entry name" value="NAD(P)-linked oxidoreductase"/>
    <property type="match status" value="1"/>
</dbReference>
<sequence length="135" mass="14920">MRDHERDTILMARAEGMARDRDVSLLAVALAYVMQKTTYMFPIVGGRQVKHLQGMIDALIVALMDEEIDKVESAYEFDAGLPHTFLSGTMFQDGMKPIAAQAPGDVWLTKQASDSDWVETPKALRLDGDSEGSQS</sequence>
<dbReference type="EMBL" id="LKEA01000035">
    <property type="protein sequence ID" value="ROV95706.1"/>
    <property type="molecule type" value="Genomic_DNA"/>
</dbReference>
<dbReference type="Gene3D" id="3.20.20.100">
    <property type="entry name" value="NADP-dependent oxidoreductase domain"/>
    <property type="match status" value="1"/>
</dbReference>
<evidence type="ECO:0000256" key="1">
    <source>
        <dbReference type="ARBA" id="ARBA00023002"/>
    </source>
</evidence>